<comment type="domain">
    <text evidence="8">The N-terminal region contains the highly conserved SGGXDS motif, predicted to be a P-loop motif involved in ATP binding.</text>
</comment>
<accession>A0A1E5H935</accession>
<dbReference type="Gene3D" id="3.40.50.620">
    <property type="entry name" value="HUPs"/>
    <property type="match status" value="1"/>
</dbReference>
<dbReference type="SMART" id="SM00977">
    <property type="entry name" value="TilS_C"/>
    <property type="match status" value="1"/>
</dbReference>
<dbReference type="OrthoDB" id="9807403at2"/>
<feature type="domain" description="Lysidine-tRNA(Ile) synthetase C-terminal" evidence="9">
    <location>
        <begin position="382"/>
        <end position="456"/>
    </location>
</feature>
<evidence type="ECO:0000313" key="10">
    <source>
        <dbReference type="EMBL" id="OEG21467.1"/>
    </source>
</evidence>
<evidence type="ECO:0000256" key="5">
    <source>
        <dbReference type="ARBA" id="ARBA00022741"/>
    </source>
</evidence>
<dbReference type="NCBIfam" id="TIGR02432">
    <property type="entry name" value="lysidine_TilS_N"/>
    <property type="match status" value="1"/>
</dbReference>
<dbReference type="HAMAP" id="MF_01161">
    <property type="entry name" value="tRNA_Ile_lys_synt"/>
    <property type="match status" value="1"/>
</dbReference>
<keyword evidence="11" id="KW-1185">Reference proteome</keyword>
<dbReference type="GO" id="GO:0006400">
    <property type="term" value="P:tRNA modification"/>
    <property type="evidence" value="ECO:0007669"/>
    <property type="project" value="UniProtKB-UniRule"/>
</dbReference>
<gene>
    <name evidence="8" type="primary">tilS</name>
    <name evidence="10" type="ORF">BCR24_08360</name>
</gene>
<evidence type="ECO:0000256" key="1">
    <source>
        <dbReference type="ARBA" id="ARBA00004496"/>
    </source>
</evidence>
<evidence type="ECO:0000313" key="11">
    <source>
        <dbReference type="Proteomes" id="UP000094469"/>
    </source>
</evidence>
<organism evidence="10 11">
    <name type="scientific">Enterococcus ureilyticus</name>
    <dbReference type="NCBI Taxonomy" id="1131292"/>
    <lineage>
        <taxon>Bacteria</taxon>
        <taxon>Bacillati</taxon>
        <taxon>Bacillota</taxon>
        <taxon>Bacilli</taxon>
        <taxon>Lactobacillales</taxon>
        <taxon>Enterococcaceae</taxon>
        <taxon>Enterococcus</taxon>
    </lineage>
</organism>
<dbReference type="Proteomes" id="UP000094469">
    <property type="component" value="Unassembled WGS sequence"/>
</dbReference>
<comment type="caution">
    <text evidence="10">The sequence shown here is derived from an EMBL/GenBank/DDBJ whole genome shotgun (WGS) entry which is preliminary data.</text>
</comment>
<evidence type="ECO:0000256" key="3">
    <source>
        <dbReference type="ARBA" id="ARBA00022598"/>
    </source>
</evidence>
<comment type="similarity">
    <text evidence="8">Belongs to the tRNA(Ile)-lysidine synthase family.</text>
</comment>
<feature type="binding site" evidence="8">
    <location>
        <begin position="26"/>
        <end position="31"/>
    </location>
    <ligand>
        <name>ATP</name>
        <dbReference type="ChEBI" id="CHEBI:30616"/>
    </ligand>
</feature>
<evidence type="ECO:0000256" key="8">
    <source>
        <dbReference type="HAMAP-Rule" id="MF_01161"/>
    </source>
</evidence>
<dbReference type="PANTHER" id="PTHR43033">
    <property type="entry name" value="TRNA(ILE)-LYSIDINE SYNTHASE-RELATED"/>
    <property type="match status" value="1"/>
</dbReference>
<comment type="subcellular location">
    <subcellularLocation>
        <location evidence="1 8">Cytoplasm</location>
    </subcellularLocation>
</comment>
<dbReference type="InterPro" id="IPR012795">
    <property type="entry name" value="tRNA_Ile_lys_synt_N"/>
</dbReference>
<dbReference type="GO" id="GO:0005737">
    <property type="term" value="C:cytoplasm"/>
    <property type="evidence" value="ECO:0007669"/>
    <property type="project" value="UniProtKB-SubCell"/>
</dbReference>
<name>A0A1E5H935_9ENTE</name>
<dbReference type="Pfam" id="PF11734">
    <property type="entry name" value="TilS_C"/>
    <property type="match status" value="1"/>
</dbReference>
<dbReference type="GO" id="GO:0032267">
    <property type="term" value="F:tRNA(Ile)-lysidine synthase activity"/>
    <property type="evidence" value="ECO:0007669"/>
    <property type="project" value="UniProtKB-EC"/>
</dbReference>
<dbReference type="InterPro" id="IPR012796">
    <property type="entry name" value="Lysidine-tRNA-synth_C"/>
</dbReference>
<dbReference type="InterPro" id="IPR014729">
    <property type="entry name" value="Rossmann-like_a/b/a_fold"/>
</dbReference>
<evidence type="ECO:0000259" key="9">
    <source>
        <dbReference type="SMART" id="SM00977"/>
    </source>
</evidence>
<keyword evidence="3 8" id="KW-0436">Ligase</keyword>
<keyword evidence="5 8" id="KW-0547">Nucleotide-binding</keyword>
<comment type="function">
    <text evidence="8">Ligates lysine onto the cytidine present at position 34 of the AUA codon-specific tRNA(Ile) that contains the anticodon CAU, in an ATP-dependent manner. Cytidine is converted to lysidine, thus changing the amino acid specificity of the tRNA from methionine to isoleucine.</text>
</comment>
<reference evidence="11" key="1">
    <citation type="submission" date="2016-09" db="EMBL/GenBank/DDBJ databases">
        <authorList>
            <person name="Gulvik C.A."/>
        </authorList>
    </citation>
    <scope>NUCLEOTIDE SEQUENCE [LARGE SCALE GENOMIC DNA]</scope>
    <source>
        <strain evidence="11">LMG 26676</strain>
    </source>
</reference>
<keyword evidence="6 8" id="KW-0067">ATP-binding</keyword>
<protein>
    <recommendedName>
        <fullName evidence="8">tRNA(Ile)-lysidine synthase</fullName>
        <ecNumber evidence="8">6.3.4.19</ecNumber>
    </recommendedName>
    <alternativeName>
        <fullName evidence="8">tRNA(Ile)-2-lysyl-cytidine synthase</fullName>
    </alternativeName>
    <alternativeName>
        <fullName evidence="8">tRNA(Ile)-lysidine synthetase</fullName>
    </alternativeName>
</protein>
<dbReference type="Pfam" id="PF01171">
    <property type="entry name" value="ATP_bind_3"/>
    <property type="match status" value="1"/>
</dbReference>
<keyword evidence="2 8" id="KW-0963">Cytoplasm</keyword>
<dbReference type="EC" id="6.3.4.19" evidence="8"/>
<evidence type="ECO:0000256" key="6">
    <source>
        <dbReference type="ARBA" id="ARBA00022840"/>
    </source>
</evidence>
<dbReference type="RefSeq" id="WP_069641236.1">
    <property type="nucleotide sequence ID" value="NZ_JAFBEZ010000001.1"/>
</dbReference>
<dbReference type="GO" id="GO:0005524">
    <property type="term" value="F:ATP binding"/>
    <property type="evidence" value="ECO:0007669"/>
    <property type="project" value="UniProtKB-UniRule"/>
</dbReference>
<evidence type="ECO:0000256" key="4">
    <source>
        <dbReference type="ARBA" id="ARBA00022694"/>
    </source>
</evidence>
<dbReference type="SUPFAM" id="SSF52402">
    <property type="entry name" value="Adenine nucleotide alpha hydrolases-like"/>
    <property type="match status" value="1"/>
</dbReference>
<evidence type="ECO:0000256" key="2">
    <source>
        <dbReference type="ARBA" id="ARBA00022490"/>
    </source>
</evidence>
<dbReference type="AlphaFoldDB" id="A0A1E5H935"/>
<proteinExistence type="inferred from homology"/>
<dbReference type="PANTHER" id="PTHR43033:SF1">
    <property type="entry name" value="TRNA(ILE)-LYSIDINE SYNTHASE-RELATED"/>
    <property type="match status" value="1"/>
</dbReference>
<dbReference type="InterPro" id="IPR011063">
    <property type="entry name" value="TilS/TtcA_N"/>
</dbReference>
<dbReference type="SUPFAM" id="SSF56037">
    <property type="entry name" value="PheT/TilS domain"/>
    <property type="match status" value="1"/>
</dbReference>
<dbReference type="CDD" id="cd01992">
    <property type="entry name" value="TilS_N"/>
    <property type="match status" value="1"/>
</dbReference>
<dbReference type="NCBIfam" id="TIGR02433">
    <property type="entry name" value="lysidine_TilS_C"/>
    <property type="match status" value="1"/>
</dbReference>
<comment type="catalytic activity">
    <reaction evidence="7 8">
        <text>cytidine(34) in tRNA(Ile2) + L-lysine + ATP = lysidine(34) in tRNA(Ile2) + AMP + diphosphate + H(+)</text>
        <dbReference type="Rhea" id="RHEA:43744"/>
        <dbReference type="Rhea" id="RHEA-COMP:10625"/>
        <dbReference type="Rhea" id="RHEA-COMP:10670"/>
        <dbReference type="ChEBI" id="CHEBI:15378"/>
        <dbReference type="ChEBI" id="CHEBI:30616"/>
        <dbReference type="ChEBI" id="CHEBI:32551"/>
        <dbReference type="ChEBI" id="CHEBI:33019"/>
        <dbReference type="ChEBI" id="CHEBI:82748"/>
        <dbReference type="ChEBI" id="CHEBI:83665"/>
        <dbReference type="ChEBI" id="CHEBI:456215"/>
        <dbReference type="EC" id="6.3.4.19"/>
    </reaction>
</comment>
<keyword evidence="4 8" id="KW-0819">tRNA processing</keyword>
<sequence length="460" mass="54209">MFREFYDHCKNNAYWQPNQKLLLAISGGVDSMVLLELMRKAAQKDCLKLIVAHVDHRLRLESVEEALYLSEYCQQKGISYYSKVWEEVDKSKNTEARARNFRYTFFSEIMEQENISTLLTAHHSDDQAETILMKLVRGSALSNLVGIRARRPFGGGELIRPFLIFSKEQLEQFAKQSGIVYFEDRSNQSDTYLRNRMRHQVIPILKQENPNFLQHITDFSEQLTLADELIQSVIEPKYERWVKKTAEGWACQLSELRREERSVQLFFLIFFFQRTIVSQGVLISQAQLQQLLKLLNQPAPQLMMDIEQGWQIVKEYNVVHLKKNQLNYKEGPFFLCENEQVFLSENEWLGLETTEEKIQQPETIKNWSEHSLLISGQTRLPLTIRHRKNGDRISMTPDLTKRVNRIFIDQKVPNLLRDQAWIILSAQDQIIWVPLFVNSYLSIPKETDKILYRLLYKIKE</sequence>
<dbReference type="InterPro" id="IPR012094">
    <property type="entry name" value="tRNA_Ile_lys_synt"/>
</dbReference>
<dbReference type="EMBL" id="MIKC01000040">
    <property type="protein sequence ID" value="OEG21467.1"/>
    <property type="molecule type" value="Genomic_DNA"/>
</dbReference>
<dbReference type="STRING" id="1131292.BCR24_08360"/>
<evidence type="ECO:0000256" key="7">
    <source>
        <dbReference type="ARBA" id="ARBA00048539"/>
    </source>
</evidence>